<evidence type="ECO:0000313" key="2">
    <source>
        <dbReference type="Proteomes" id="UP000464787"/>
    </source>
</evidence>
<dbReference type="EMBL" id="CP047650">
    <property type="protein sequence ID" value="QHI96789.1"/>
    <property type="molecule type" value="Genomic_DNA"/>
</dbReference>
<dbReference type="RefSeq" id="WP_160550307.1">
    <property type="nucleotide sequence ID" value="NZ_CP047650.1"/>
</dbReference>
<proteinExistence type="predicted"/>
<dbReference type="AlphaFoldDB" id="A0A857J0T1"/>
<name>A0A857J0T1_9BURK</name>
<protein>
    <submittedName>
        <fullName evidence="1">Uncharacterized protein</fullName>
    </submittedName>
</protein>
<accession>A0A857J0T1</accession>
<organism evidence="1 2">
    <name type="scientific">Xylophilus rhododendri</name>
    <dbReference type="NCBI Taxonomy" id="2697032"/>
    <lineage>
        <taxon>Bacteria</taxon>
        <taxon>Pseudomonadati</taxon>
        <taxon>Pseudomonadota</taxon>
        <taxon>Betaproteobacteria</taxon>
        <taxon>Burkholderiales</taxon>
        <taxon>Xylophilus</taxon>
    </lineage>
</organism>
<dbReference type="Proteomes" id="UP000464787">
    <property type="component" value="Chromosome"/>
</dbReference>
<keyword evidence="2" id="KW-1185">Reference proteome</keyword>
<dbReference type="KEGG" id="xyk:GT347_01545"/>
<gene>
    <name evidence="1" type="ORF">GT347_01545</name>
</gene>
<evidence type="ECO:0000313" key="1">
    <source>
        <dbReference type="EMBL" id="QHI96789.1"/>
    </source>
</evidence>
<sequence>MQELSAYAPALPAGQLGIGEELLDVARTGICIWALDTLDPPDLKACATPLDQARRQMDHGSRLIHDFRGSTAGDEQAIEAYQAGVALGFYELQSSRIEGSSIPIAGSVWHSHQLQRLRHIGMRHGARFRGLMGTAAPSEFRP</sequence>
<reference evidence="1 2" key="1">
    <citation type="submission" date="2020-01" db="EMBL/GenBank/DDBJ databases">
        <title>Genome sequencing of strain KACC 21265.</title>
        <authorList>
            <person name="Heo J."/>
            <person name="Kim S.-J."/>
            <person name="Kim J.-S."/>
            <person name="Hong S.-B."/>
            <person name="Kwon S.-W."/>
        </authorList>
    </citation>
    <scope>NUCLEOTIDE SEQUENCE [LARGE SCALE GENOMIC DNA]</scope>
    <source>
        <strain evidence="1 2">KACC 21265</strain>
    </source>
</reference>